<gene>
    <name evidence="4" type="ORF">KTH90_20750</name>
</gene>
<evidence type="ECO:0000256" key="3">
    <source>
        <dbReference type="ARBA" id="ARBA00022629"/>
    </source>
</evidence>
<organism evidence="4 5">
    <name type="scientific">Diplocloster modestus</name>
    <dbReference type="NCBI Taxonomy" id="2850322"/>
    <lineage>
        <taxon>Bacteria</taxon>
        <taxon>Bacillati</taxon>
        <taxon>Bacillota</taxon>
        <taxon>Clostridia</taxon>
        <taxon>Lachnospirales</taxon>
        <taxon>Lachnospiraceae</taxon>
        <taxon>Diplocloster</taxon>
    </lineage>
</organism>
<evidence type="ECO:0000313" key="4">
    <source>
        <dbReference type="EMBL" id="MBU9728432.1"/>
    </source>
</evidence>
<sequence>MLDQLKIKNLTNILVCLFSKQKATKAELVQWTGLSNSTVSSTVNSLLKLNLLVCAGMEDSIGGRRSTIYRLNKDYGEFIGVDIKEGELTLVVTDCENNILQRYSWGIDGSQPVIDLLTGALEQTIAGCSHVLGIGIGLDAQIDHKEQVIRHCDVCNWHYVHLKEIIERQFLIFTYLDHRVNGAAVREGVMGRACGLNNYLCCYESVAQKVALVLDGQICRGHRNYTGRMKEPENLIQSAETLVHFLDLSKVFIGYRTEERKIELLKLAQAIPEKVVCFPETEDTIPVGMAAVAQKEWFQSIYFML</sequence>
<dbReference type="PANTHER" id="PTHR18964:SF149">
    <property type="entry name" value="BIFUNCTIONAL UDP-N-ACETYLGLUCOSAMINE 2-EPIMERASE_N-ACETYLMANNOSAMINE KINASE"/>
    <property type="match status" value="1"/>
</dbReference>
<dbReference type="PANTHER" id="PTHR18964">
    <property type="entry name" value="ROK (REPRESSOR, ORF, KINASE) FAMILY"/>
    <property type="match status" value="1"/>
</dbReference>
<dbReference type="RefSeq" id="WP_158353572.1">
    <property type="nucleotide sequence ID" value="NZ_JAHQCX010000019.1"/>
</dbReference>
<reference evidence="4 5" key="1">
    <citation type="submission" date="2021-06" db="EMBL/GenBank/DDBJ databases">
        <title>Description of novel taxa of the family Lachnospiraceae.</title>
        <authorList>
            <person name="Chaplin A.V."/>
            <person name="Sokolova S.R."/>
            <person name="Pikina A.P."/>
            <person name="Korzhanova M."/>
            <person name="Belova V."/>
            <person name="Korostin D."/>
            <person name="Efimov B.A."/>
        </authorList>
    </citation>
    <scope>NUCLEOTIDE SEQUENCE [LARGE SCALE GENOMIC DNA]</scope>
    <source>
        <strain evidence="4 5">ASD4241</strain>
    </source>
</reference>
<dbReference type="CDD" id="cd23763">
    <property type="entry name" value="ASKHA_ATPase_ROK"/>
    <property type="match status" value="1"/>
</dbReference>
<dbReference type="EMBL" id="JAHQCX010000019">
    <property type="protein sequence ID" value="MBU9728432.1"/>
    <property type="molecule type" value="Genomic_DNA"/>
</dbReference>
<dbReference type="InterPro" id="IPR036390">
    <property type="entry name" value="WH_DNA-bd_sf"/>
</dbReference>
<keyword evidence="5" id="KW-1185">Reference proteome</keyword>
<dbReference type="SUPFAM" id="SSF53067">
    <property type="entry name" value="Actin-like ATPase domain"/>
    <property type="match status" value="1"/>
</dbReference>
<dbReference type="Proteomes" id="UP001314681">
    <property type="component" value="Unassembled WGS sequence"/>
</dbReference>
<evidence type="ECO:0000256" key="2">
    <source>
        <dbReference type="ARBA" id="ARBA00006479"/>
    </source>
</evidence>
<protein>
    <submittedName>
        <fullName evidence="4">ROK family protein</fullName>
    </submittedName>
</protein>
<comment type="similarity">
    <text evidence="2">Belongs to the ROK (NagC/XylR) family.</text>
</comment>
<dbReference type="InterPro" id="IPR043129">
    <property type="entry name" value="ATPase_NBD"/>
</dbReference>
<evidence type="ECO:0000256" key="1">
    <source>
        <dbReference type="ARBA" id="ARBA00002486"/>
    </source>
</evidence>
<dbReference type="InterPro" id="IPR036388">
    <property type="entry name" value="WH-like_DNA-bd_sf"/>
</dbReference>
<evidence type="ECO:0000313" key="5">
    <source>
        <dbReference type="Proteomes" id="UP001314681"/>
    </source>
</evidence>
<dbReference type="SUPFAM" id="SSF46785">
    <property type="entry name" value="Winged helix' DNA-binding domain"/>
    <property type="match status" value="1"/>
</dbReference>
<accession>A0ABS6KD41</accession>
<dbReference type="Pfam" id="PF00480">
    <property type="entry name" value="ROK"/>
    <property type="match status" value="1"/>
</dbReference>
<dbReference type="Gene3D" id="3.30.420.40">
    <property type="match status" value="2"/>
</dbReference>
<comment type="caution">
    <text evidence="4">The sequence shown here is derived from an EMBL/GenBank/DDBJ whole genome shotgun (WGS) entry which is preliminary data.</text>
</comment>
<proteinExistence type="inferred from homology"/>
<dbReference type="InterPro" id="IPR000600">
    <property type="entry name" value="ROK"/>
</dbReference>
<keyword evidence="3" id="KW-0859">Xylose metabolism</keyword>
<name>A0ABS6KD41_9FIRM</name>
<keyword evidence="3" id="KW-0119">Carbohydrate metabolism</keyword>
<comment type="function">
    <text evidence="1">Transcriptional repressor of xylose-utilizing enzymes.</text>
</comment>
<dbReference type="Gene3D" id="1.10.10.10">
    <property type="entry name" value="Winged helix-like DNA-binding domain superfamily/Winged helix DNA-binding domain"/>
    <property type="match status" value="1"/>
</dbReference>